<dbReference type="Pfam" id="PF13088">
    <property type="entry name" value="BNR_2"/>
    <property type="match status" value="1"/>
</dbReference>
<evidence type="ECO:0000313" key="3">
    <source>
        <dbReference type="EMBL" id="QDU45723.1"/>
    </source>
</evidence>
<feature type="signal peptide" evidence="1">
    <location>
        <begin position="1"/>
        <end position="19"/>
    </location>
</feature>
<dbReference type="CDD" id="cd15482">
    <property type="entry name" value="Sialidase_non-viral"/>
    <property type="match status" value="1"/>
</dbReference>
<evidence type="ECO:0000259" key="2">
    <source>
        <dbReference type="Pfam" id="PF13088"/>
    </source>
</evidence>
<proteinExistence type="predicted"/>
<dbReference type="InterPro" id="IPR011040">
    <property type="entry name" value="Sialidase"/>
</dbReference>
<dbReference type="Proteomes" id="UP000319383">
    <property type="component" value="Chromosome"/>
</dbReference>
<reference evidence="3 4" key="1">
    <citation type="submission" date="2019-02" db="EMBL/GenBank/DDBJ databases">
        <title>Deep-cultivation of Planctomycetes and their phenomic and genomic characterization uncovers novel biology.</title>
        <authorList>
            <person name="Wiegand S."/>
            <person name="Jogler M."/>
            <person name="Boedeker C."/>
            <person name="Pinto D."/>
            <person name="Vollmers J."/>
            <person name="Rivas-Marin E."/>
            <person name="Kohn T."/>
            <person name="Peeters S.H."/>
            <person name="Heuer A."/>
            <person name="Rast P."/>
            <person name="Oberbeckmann S."/>
            <person name="Bunk B."/>
            <person name="Jeske O."/>
            <person name="Meyerdierks A."/>
            <person name="Storesund J.E."/>
            <person name="Kallscheuer N."/>
            <person name="Luecker S."/>
            <person name="Lage O.M."/>
            <person name="Pohl T."/>
            <person name="Merkel B.J."/>
            <person name="Hornburger P."/>
            <person name="Mueller R.-W."/>
            <person name="Bruemmer F."/>
            <person name="Labrenz M."/>
            <person name="Spormann A.M."/>
            <person name="Op den Camp H."/>
            <person name="Overmann J."/>
            <person name="Amann R."/>
            <person name="Jetten M.S.M."/>
            <person name="Mascher T."/>
            <person name="Medema M.H."/>
            <person name="Devos D.P."/>
            <person name="Kaster A.-K."/>
            <person name="Ovreas L."/>
            <person name="Rohde M."/>
            <person name="Galperin M.Y."/>
            <person name="Jogler C."/>
        </authorList>
    </citation>
    <scope>NUCLEOTIDE SEQUENCE [LARGE SCALE GENOMIC DNA]</scope>
    <source>
        <strain evidence="3 4">Mal52</strain>
    </source>
</reference>
<dbReference type="SUPFAM" id="SSF50939">
    <property type="entry name" value="Sialidases"/>
    <property type="match status" value="1"/>
</dbReference>
<keyword evidence="1" id="KW-0732">Signal</keyword>
<dbReference type="Gene3D" id="2.120.10.10">
    <property type="match status" value="1"/>
</dbReference>
<evidence type="ECO:0000256" key="1">
    <source>
        <dbReference type="SAM" id="SignalP"/>
    </source>
</evidence>
<organism evidence="3 4">
    <name type="scientific">Symmachiella dynata</name>
    <dbReference type="NCBI Taxonomy" id="2527995"/>
    <lineage>
        <taxon>Bacteria</taxon>
        <taxon>Pseudomonadati</taxon>
        <taxon>Planctomycetota</taxon>
        <taxon>Planctomycetia</taxon>
        <taxon>Planctomycetales</taxon>
        <taxon>Planctomycetaceae</taxon>
        <taxon>Symmachiella</taxon>
    </lineage>
</organism>
<dbReference type="InterPro" id="IPR036278">
    <property type="entry name" value="Sialidase_sf"/>
</dbReference>
<protein>
    <recommendedName>
        <fullName evidence="2">Sialidase domain-containing protein</fullName>
    </recommendedName>
</protein>
<dbReference type="PANTHER" id="PTHR43752">
    <property type="entry name" value="BNR/ASP-BOX REPEAT FAMILY PROTEIN"/>
    <property type="match status" value="1"/>
</dbReference>
<accession>A0A517ZTF2</accession>
<feature type="chain" id="PRO_5022135965" description="Sialidase domain-containing protein" evidence="1">
    <location>
        <begin position="20"/>
        <end position="361"/>
    </location>
</feature>
<keyword evidence="4" id="KW-1185">Reference proteome</keyword>
<dbReference type="RefSeq" id="WP_145378274.1">
    <property type="nucleotide sequence ID" value="NZ_CAXBED010000560.1"/>
</dbReference>
<evidence type="ECO:0000313" key="4">
    <source>
        <dbReference type="Proteomes" id="UP000319383"/>
    </source>
</evidence>
<feature type="domain" description="Sialidase" evidence="2">
    <location>
        <begin position="49"/>
        <end position="332"/>
    </location>
</feature>
<dbReference type="AlphaFoldDB" id="A0A517ZTF2"/>
<sequence precursor="true">MRTVLSALVLLALVPALHAADDITIQRVHGPEIPGKYKHPATITELENGDLYIAYYGGAGEYEGDTAVYGTRLVKGATEWTKPVVIADTPDRSDGNGAIWQGPDGTVWLFYVTNYGPTWSSARVKYKISKDGAKTWSDSHLLSFEEGTMARSAPIVLNDGDYLLPLYHETGEDREGTAPDTCSYFLRYNPKKKTWTPTNRIYSQIGNLQASPVQIDDDYLITYIRRGGRFGPLKEGGVAYRSESHDGGRTWSKGEPTEFKNPNSALDFIKLKNGHLLMVWNDNNEGERMPLTVAISTDNDKSWPHRRNIVNIPGDTTAYPVAIQTRDGKIHIVYTSGVRTIINHAVFDEAAILGHTDGIAE</sequence>
<dbReference type="EMBL" id="CP036276">
    <property type="protein sequence ID" value="QDU45723.1"/>
    <property type="molecule type" value="Genomic_DNA"/>
</dbReference>
<gene>
    <name evidence="3" type="ORF">Mal52_42190</name>
</gene>
<dbReference type="PANTHER" id="PTHR43752:SF2">
    <property type="entry name" value="BNR_ASP-BOX REPEAT FAMILY PROTEIN"/>
    <property type="match status" value="1"/>
</dbReference>
<dbReference type="KEGG" id="sdyn:Mal52_42190"/>
<name>A0A517ZTF2_9PLAN</name>